<dbReference type="EMBL" id="CACVBM020001251">
    <property type="protein sequence ID" value="CAA7041639.1"/>
    <property type="molecule type" value="Genomic_DNA"/>
</dbReference>
<accession>A0A6D2JP66</accession>
<reference evidence="1" key="1">
    <citation type="submission" date="2020-01" db="EMBL/GenBank/DDBJ databases">
        <authorList>
            <person name="Mishra B."/>
        </authorList>
    </citation>
    <scope>NUCLEOTIDE SEQUENCE [LARGE SCALE GENOMIC DNA]</scope>
</reference>
<name>A0A6D2JP66_9BRAS</name>
<evidence type="ECO:0000313" key="1">
    <source>
        <dbReference type="EMBL" id="CAA7041639.1"/>
    </source>
</evidence>
<proteinExistence type="predicted"/>
<protein>
    <submittedName>
        <fullName evidence="1">Uncharacterized protein</fullName>
    </submittedName>
</protein>
<gene>
    <name evidence="1" type="ORF">MERR_LOCUS28874</name>
</gene>
<sequence>MDSKEKLRLVTVTCCIKKSEEVTSLWDQNDVNEFYRGVMPKWLDDVAHTGIEKLQYYEVKESELEENEEWLK</sequence>
<dbReference type="AlphaFoldDB" id="A0A6D2JP66"/>
<organism evidence="1 2">
    <name type="scientific">Microthlaspi erraticum</name>
    <dbReference type="NCBI Taxonomy" id="1685480"/>
    <lineage>
        <taxon>Eukaryota</taxon>
        <taxon>Viridiplantae</taxon>
        <taxon>Streptophyta</taxon>
        <taxon>Embryophyta</taxon>
        <taxon>Tracheophyta</taxon>
        <taxon>Spermatophyta</taxon>
        <taxon>Magnoliopsida</taxon>
        <taxon>eudicotyledons</taxon>
        <taxon>Gunneridae</taxon>
        <taxon>Pentapetalae</taxon>
        <taxon>rosids</taxon>
        <taxon>malvids</taxon>
        <taxon>Brassicales</taxon>
        <taxon>Brassicaceae</taxon>
        <taxon>Coluteocarpeae</taxon>
        <taxon>Microthlaspi</taxon>
    </lineage>
</organism>
<comment type="caution">
    <text evidence="1">The sequence shown here is derived from an EMBL/GenBank/DDBJ whole genome shotgun (WGS) entry which is preliminary data.</text>
</comment>
<keyword evidence="2" id="KW-1185">Reference proteome</keyword>
<dbReference type="Proteomes" id="UP000467841">
    <property type="component" value="Unassembled WGS sequence"/>
</dbReference>
<evidence type="ECO:0000313" key="2">
    <source>
        <dbReference type="Proteomes" id="UP000467841"/>
    </source>
</evidence>